<dbReference type="AlphaFoldDB" id="A0A251X8K4"/>
<dbReference type="Gene3D" id="3.40.190.10">
    <property type="entry name" value="Periplasmic binding protein-like II"/>
    <property type="match status" value="2"/>
</dbReference>
<dbReference type="Proteomes" id="UP000194798">
    <property type="component" value="Unassembled WGS sequence"/>
</dbReference>
<feature type="signal peptide" evidence="6">
    <location>
        <begin position="1"/>
        <end position="23"/>
    </location>
</feature>
<dbReference type="Pfam" id="PF13416">
    <property type="entry name" value="SBP_bac_8"/>
    <property type="match status" value="1"/>
</dbReference>
<reference evidence="7 8" key="1">
    <citation type="submission" date="2016-12" db="EMBL/GenBank/DDBJ databases">
        <title>Thioflexothrix psekupsii D3 genome sequencing and assembly.</title>
        <authorList>
            <person name="Fomenkov A."/>
            <person name="Vincze T."/>
            <person name="Grabovich M."/>
            <person name="Anton B.P."/>
            <person name="Dubinina G."/>
            <person name="Orlova M."/>
            <person name="Belousova E."/>
            <person name="Roberts R.J."/>
        </authorList>
    </citation>
    <scope>NUCLEOTIDE SEQUENCE [LARGE SCALE GENOMIC DNA]</scope>
    <source>
        <strain evidence="7">D3</strain>
    </source>
</reference>
<evidence type="ECO:0000256" key="4">
    <source>
        <dbReference type="ARBA" id="ARBA00022764"/>
    </source>
</evidence>
<accession>A0A251X8K4</accession>
<keyword evidence="8" id="KW-1185">Reference proteome</keyword>
<dbReference type="InterPro" id="IPR006059">
    <property type="entry name" value="SBP"/>
</dbReference>
<dbReference type="GO" id="GO:0042597">
    <property type="term" value="C:periplasmic space"/>
    <property type="evidence" value="ECO:0007669"/>
    <property type="project" value="UniProtKB-SubCell"/>
</dbReference>
<dbReference type="RefSeq" id="WP_086487789.1">
    <property type="nucleotide sequence ID" value="NZ_MSLT01000012.1"/>
</dbReference>
<evidence type="ECO:0000256" key="2">
    <source>
        <dbReference type="ARBA" id="ARBA00022448"/>
    </source>
</evidence>
<proteinExistence type="inferred from homology"/>
<dbReference type="PANTHER" id="PTHR30222:SF12">
    <property type="entry name" value="NORSPERMIDINE SENSOR"/>
    <property type="match status" value="1"/>
</dbReference>
<keyword evidence="3 6" id="KW-0732">Signal</keyword>
<keyword evidence="2 5" id="KW-0813">Transport</keyword>
<comment type="caution">
    <text evidence="7">The sequence shown here is derived from an EMBL/GenBank/DDBJ whole genome shotgun (WGS) entry which is preliminary data.</text>
</comment>
<organism evidence="7 8">
    <name type="scientific">Thioflexithrix psekupsensis</name>
    <dbReference type="NCBI Taxonomy" id="1570016"/>
    <lineage>
        <taxon>Bacteria</taxon>
        <taxon>Pseudomonadati</taxon>
        <taxon>Pseudomonadota</taxon>
        <taxon>Gammaproteobacteria</taxon>
        <taxon>Thiotrichales</taxon>
        <taxon>Thioflexithrix</taxon>
    </lineage>
</organism>
<dbReference type="PIRSF" id="PIRSF019574">
    <property type="entry name" value="Periplasmic_polyamine_BP"/>
    <property type="match status" value="1"/>
</dbReference>
<dbReference type="GO" id="GO:0015846">
    <property type="term" value="P:polyamine transport"/>
    <property type="evidence" value="ECO:0007669"/>
    <property type="project" value="InterPro"/>
</dbReference>
<dbReference type="EMBL" id="MSLT01000012">
    <property type="protein sequence ID" value="OUD14003.1"/>
    <property type="molecule type" value="Genomic_DNA"/>
</dbReference>
<dbReference type="CDD" id="cd13659">
    <property type="entry name" value="PBP2_PotF"/>
    <property type="match status" value="1"/>
</dbReference>
<dbReference type="GO" id="GO:0019808">
    <property type="term" value="F:polyamine binding"/>
    <property type="evidence" value="ECO:0007669"/>
    <property type="project" value="InterPro"/>
</dbReference>
<sequence>MRSFSSGLCAALLGLCFTANGYAQENVLHVYNWSDYIAPETVANFEKETGIKVVYDVFDSNELLEAKLLAGNTGFDVVVPSASFLGRQIKAGIFMPLDKSKLTNYHHLDEGLMRKLQRVDPENAHAVPYLWGTTGLGYNVKAVKARLGEDAPVNSWDLFFKPENMAKLKDCGISALDAQSEVLPIALHYLGHDPNSLNEADYTEHAAPLLAAARPNITYFHSSQYINDLANGDICVALGWSGDILQAATRAAEAGKGVEVAYSLPKEGTVVWFDMLAIPKDAKNVEAAHTFINYLMRPEVIAEVSNYVSYANGNLSSKELVDEAIRQDPNVYPSDEVMDKLFTLAVMPPKIDRVITRVWTKIKTGL</sequence>
<dbReference type="SUPFAM" id="SSF53850">
    <property type="entry name" value="Periplasmic binding protein-like II"/>
    <property type="match status" value="1"/>
</dbReference>
<evidence type="ECO:0000313" key="8">
    <source>
        <dbReference type="Proteomes" id="UP000194798"/>
    </source>
</evidence>
<evidence type="ECO:0000256" key="6">
    <source>
        <dbReference type="SAM" id="SignalP"/>
    </source>
</evidence>
<feature type="chain" id="PRO_5012219725" description="Putrescine-binding periplasmic protein" evidence="6">
    <location>
        <begin position="24"/>
        <end position="366"/>
    </location>
</feature>
<comment type="similarity">
    <text evidence="5">Belongs to the bacterial solute-binding protein PotD/PotF family.</text>
</comment>
<comment type="subcellular location">
    <subcellularLocation>
        <location evidence="1 5">Periplasm</location>
    </subcellularLocation>
</comment>
<gene>
    <name evidence="7" type="ORF">TPSD3_06575</name>
</gene>
<evidence type="ECO:0000256" key="5">
    <source>
        <dbReference type="PIRNR" id="PIRNR019574"/>
    </source>
</evidence>
<comment type="function">
    <text evidence="5">Required for the activity of the bacterial periplasmic transport system of putrescine.</text>
</comment>
<dbReference type="OrthoDB" id="9769319at2"/>
<evidence type="ECO:0000256" key="1">
    <source>
        <dbReference type="ARBA" id="ARBA00004418"/>
    </source>
</evidence>
<evidence type="ECO:0000256" key="3">
    <source>
        <dbReference type="ARBA" id="ARBA00022729"/>
    </source>
</evidence>
<keyword evidence="4 5" id="KW-0574">Periplasm</keyword>
<name>A0A251X8K4_9GAMM</name>
<protein>
    <recommendedName>
        <fullName evidence="5">Putrescine-binding periplasmic protein</fullName>
    </recommendedName>
</protein>
<dbReference type="InterPro" id="IPR001188">
    <property type="entry name" value="Sperm_putr-bd"/>
</dbReference>
<evidence type="ECO:0000313" key="7">
    <source>
        <dbReference type="EMBL" id="OUD14003.1"/>
    </source>
</evidence>
<dbReference type="PANTHER" id="PTHR30222">
    <property type="entry name" value="SPERMIDINE/PUTRESCINE-BINDING PERIPLASMIC PROTEIN"/>
    <property type="match status" value="1"/>
</dbReference>
<dbReference type="PRINTS" id="PR00909">
    <property type="entry name" value="SPERMDNBNDNG"/>
</dbReference>